<evidence type="ECO:0000313" key="8">
    <source>
        <dbReference type="Proteomes" id="UP000250235"/>
    </source>
</evidence>
<dbReference type="InterPro" id="IPR050596">
    <property type="entry name" value="AspAT/PAT-like"/>
</dbReference>
<dbReference type="PROSITE" id="PS00105">
    <property type="entry name" value="AA_TRANSFER_CLASS_1"/>
    <property type="match status" value="1"/>
</dbReference>
<evidence type="ECO:0000256" key="5">
    <source>
        <dbReference type="ARBA" id="ARBA00022898"/>
    </source>
</evidence>
<keyword evidence="4" id="KW-0808">Transferase</keyword>
<dbReference type="CDD" id="cd00609">
    <property type="entry name" value="AAT_like"/>
    <property type="match status" value="1"/>
</dbReference>
<dbReference type="Gene3D" id="3.90.1150.10">
    <property type="entry name" value="Aspartate Aminotransferase, domain 1"/>
    <property type="match status" value="1"/>
</dbReference>
<dbReference type="InterPro" id="IPR004838">
    <property type="entry name" value="NHTrfase_class1_PyrdxlP-BS"/>
</dbReference>
<protein>
    <recommendedName>
        <fullName evidence="6">Aminotransferase class I/classII large domain-containing protein</fullName>
    </recommendedName>
</protein>
<dbReference type="AlphaFoldDB" id="A0A2Z7A0P7"/>
<dbReference type="InterPro" id="IPR015424">
    <property type="entry name" value="PyrdxlP-dep_Trfase"/>
</dbReference>
<dbReference type="PANTHER" id="PTHR46383:SF1">
    <property type="entry name" value="ASPARTATE AMINOTRANSFERASE"/>
    <property type="match status" value="1"/>
</dbReference>
<evidence type="ECO:0000256" key="1">
    <source>
        <dbReference type="ARBA" id="ARBA00001933"/>
    </source>
</evidence>
<evidence type="ECO:0000256" key="4">
    <source>
        <dbReference type="ARBA" id="ARBA00022679"/>
    </source>
</evidence>
<keyword evidence="8" id="KW-1185">Reference proteome</keyword>
<dbReference type="GO" id="GO:0030170">
    <property type="term" value="F:pyridoxal phosphate binding"/>
    <property type="evidence" value="ECO:0007669"/>
    <property type="project" value="InterPro"/>
</dbReference>
<dbReference type="Pfam" id="PF00155">
    <property type="entry name" value="Aminotran_1_2"/>
    <property type="match status" value="1"/>
</dbReference>
<dbReference type="InterPro" id="IPR015421">
    <property type="entry name" value="PyrdxlP-dep_Trfase_major"/>
</dbReference>
<dbReference type="InterPro" id="IPR004839">
    <property type="entry name" value="Aminotransferase_I/II_large"/>
</dbReference>
<comment type="similarity">
    <text evidence="2">Belongs to the class-I pyridoxal-phosphate-dependent aminotransferase family.</text>
</comment>
<dbReference type="GO" id="GO:0008483">
    <property type="term" value="F:transaminase activity"/>
    <property type="evidence" value="ECO:0007669"/>
    <property type="project" value="UniProtKB-KW"/>
</dbReference>
<comment type="cofactor">
    <cofactor evidence="1">
        <name>pyridoxal 5'-phosphate</name>
        <dbReference type="ChEBI" id="CHEBI:597326"/>
    </cofactor>
</comment>
<keyword evidence="5" id="KW-0663">Pyridoxal phosphate</keyword>
<dbReference type="OrthoDB" id="10055408at2759"/>
<dbReference type="SUPFAM" id="SSF53383">
    <property type="entry name" value="PLP-dependent transferases"/>
    <property type="match status" value="1"/>
</dbReference>
<gene>
    <name evidence="7" type="ORF">F511_08095</name>
</gene>
<evidence type="ECO:0000313" key="7">
    <source>
        <dbReference type="EMBL" id="KZV15037.1"/>
    </source>
</evidence>
<dbReference type="Gene3D" id="3.40.640.10">
    <property type="entry name" value="Type I PLP-dependent aspartate aminotransferase-like (Major domain)"/>
    <property type="match status" value="1"/>
</dbReference>
<accession>A0A2Z7A0P7</accession>
<name>A0A2Z7A0P7_9LAMI</name>
<evidence type="ECO:0000256" key="3">
    <source>
        <dbReference type="ARBA" id="ARBA00022576"/>
    </source>
</evidence>
<keyword evidence="3" id="KW-0032">Aminotransferase</keyword>
<dbReference type="PANTHER" id="PTHR46383">
    <property type="entry name" value="ASPARTATE AMINOTRANSFERASE"/>
    <property type="match status" value="1"/>
</dbReference>
<dbReference type="GO" id="GO:0006520">
    <property type="term" value="P:amino acid metabolic process"/>
    <property type="evidence" value="ECO:0007669"/>
    <property type="project" value="InterPro"/>
</dbReference>
<organism evidence="7 8">
    <name type="scientific">Dorcoceras hygrometricum</name>
    <dbReference type="NCBI Taxonomy" id="472368"/>
    <lineage>
        <taxon>Eukaryota</taxon>
        <taxon>Viridiplantae</taxon>
        <taxon>Streptophyta</taxon>
        <taxon>Embryophyta</taxon>
        <taxon>Tracheophyta</taxon>
        <taxon>Spermatophyta</taxon>
        <taxon>Magnoliopsida</taxon>
        <taxon>eudicotyledons</taxon>
        <taxon>Gunneridae</taxon>
        <taxon>Pentapetalae</taxon>
        <taxon>asterids</taxon>
        <taxon>lamiids</taxon>
        <taxon>Lamiales</taxon>
        <taxon>Gesneriaceae</taxon>
        <taxon>Didymocarpoideae</taxon>
        <taxon>Trichosporeae</taxon>
        <taxon>Loxocarpinae</taxon>
        <taxon>Dorcoceras</taxon>
    </lineage>
</organism>
<feature type="domain" description="Aminotransferase class I/classII large" evidence="6">
    <location>
        <begin position="77"/>
        <end position="436"/>
    </location>
</feature>
<evidence type="ECO:0000256" key="2">
    <source>
        <dbReference type="ARBA" id="ARBA00007441"/>
    </source>
</evidence>
<dbReference type="EMBL" id="KV020134">
    <property type="protein sequence ID" value="KZV15037.1"/>
    <property type="molecule type" value="Genomic_DNA"/>
</dbReference>
<dbReference type="InterPro" id="IPR015422">
    <property type="entry name" value="PyrdxlP-dep_Trfase_small"/>
</dbReference>
<reference evidence="7 8" key="1">
    <citation type="journal article" date="2015" name="Proc. Natl. Acad. Sci. U.S.A.">
        <title>The resurrection genome of Boea hygrometrica: A blueprint for survival of dehydration.</title>
        <authorList>
            <person name="Xiao L."/>
            <person name="Yang G."/>
            <person name="Zhang L."/>
            <person name="Yang X."/>
            <person name="Zhao S."/>
            <person name="Ji Z."/>
            <person name="Zhou Q."/>
            <person name="Hu M."/>
            <person name="Wang Y."/>
            <person name="Chen M."/>
            <person name="Xu Y."/>
            <person name="Jin H."/>
            <person name="Xiao X."/>
            <person name="Hu G."/>
            <person name="Bao F."/>
            <person name="Hu Y."/>
            <person name="Wan P."/>
            <person name="Li L."/>
            <person name="Deng X."/>
            <person name="Kuang T."/>
            <person name="Xiang C."/>
            <person name="Zhu J.K."/>
            <person name="Oliver M.J."/>
            <person name="He Y."/>
        </authorList>
    </citation>
    <scope>NUCLEOTIDE SEQUENCE [LARGE SCALE GENOMIC DNA]</scope>
    <source>
        <strain evidence="8">cv. XS01</strain>
    </source>
</reference>
<dbReference type="Proteomes" id="UP000250235">
    <property type="component" value="Unassembled WGS sequence"/>
</dbReference>
<proteinExistence type="inferred from homology"/>
<evidence type="ECO:0000259" key="6">
    <source>
        <dbReference type="Pfam" id="PF00155"/>
    </source>
</evidence>
<sequence length="444" mass="47200">MPFADAGMYAWIVTTQAFANAPGGVAAHAKIAGFAASVPHATEEVMPQLAQRVGRAKPSAIMVIASKAKQLKAAGRDIISFSIGVPNFLPGEHVYAAAREALGHDSGQYGSNRGAEPLLDAFLKHIEALGFSGYGHANLSVGIGAKQVLYNLAEALLDEGDEIAFAAPYWTTYRDIADIVGAKANVLHCGPDQNYKLTPAQLDAALARKPRVFLFNNPSNPTGMVYTREEIAALAEVLAKHPDTWIITDDIYNSMVFDGIGYHNFVFAKPELKDRLVFVDSVSKTYGMPGWRVGLLAGPEAVAKAVTTLNSNHITSVPEVITAAAVAAFTGPQDIPQAKCAEFAARRDTVVAALSAIPGVTCPRPQGAFYAFPDISVAFGKSHHGTRISNDVEFCAALLEAKGVACVPGSAFGEPRALRISYTCPSAQLQPGLQRIQEFFAELT</sequence>